<proteinExistence type="predicted"/>
<evidence type="ECO:0000313" key="2">
    <source>
        <dbReference type="Proteomes" id="UP001156218"/>
    </source>
</evidence>
<dbReference type="AlphaFoldDB" id="A0ABD7U7T1"/>
<accession>A0ABD7U7T1</accession>
<gene>
    <name evidence="1" type="ORF">KQP68_03595</name>
</gene>
<protein>
    <submittedName>
        <fullName evidence="1">Uncharacterized protein</fullName>
    </submittedName>
</protein>
<organism evidence="1 2">
    <name type="scientific">Bacteroides thetaiotaomicron</name>
    <dbReference type="NCBI Taxonomy" id="818"/>
    <lineage>
        <taxon>Bacteria</taxon>
        <taxon>Pseudomonadati</taxon>
        <taxon>Bacteroidota</taxon>
        <taxon>Bacteroidia</taxon>
        <taxon>Bacteroidales</taxon>
        <taxon>Bacteroidaceae</taxon>
        <taxon>Bacteroides</taxon>
    </lineage>
</organism>
<dbReference type="EMBL" id="CP083680">
    <property type="protein sequence ID" value="UYU67378.1"/>
    <property type="molecule type" value="Genomic_DNA"/>
</dbReference>
<name>A0ABD7U7T1_BACT4</name>
<evidence type="ECO:0000313" key="1">
    <source>
        <dbReference type="EMBL" id="UYU67378.1"/>
    </source>
</evidence>
<reference evidence="1 2" key="1">
    <citation type="submission" date="2021-06" db="EMBL/GenBank/DDBJ databases">
        <title>Interrogation of the integrated mobile genetic elements in gut-associated Bacteroides with a consensus prediction approach.</title>
        <authorList>
            <person name="Campbell D.E."/>
            <person name="Leigh J.R."/>
            <person name="Kim T."/>
            <person name="England W."/>
            <person name="Whitaker R.J."/>
            <person name="Degnan P.H."/>
        </authorList>
    </citation>
    <scope>NUCLEOTIDE SEQUENCE [LARGE SCALE GENOMIC DNA]</scope>
    <source>
        <strain evidence="1 2">WAL8669</strain>
    </source>
</reference>
<dbReference type="RefSeq" id="WP_158562578.1">
    <property type="nucleotide sequence ID" value="NZ_CP083680.1"/>
</dbReference>
<sequence>MKQKKITIIISYDYEDKNTVSNDRIAERIKSDLRKGSNPVHERIESIVVEDNLVTWK</sequence>
<dbReference type="Proteomes" id="UP001156218">
    <property type="component" value="Chromosome"/>
</dbReference>